<evidence type="ECO:0000313" key="3">
    <source>
        <dbReference type="EMBL" id="TXL69914.1"/>
    </source>
</evidence>
<dbReference type="InterPro" id="IPR014710">
    <property type="entry name" value="RmlC-like_jellyroll"/>
</dbReference>
<sequence>MAGRKQKAGATRRQAGFGDKQLRSLGRRLRQLREARNWSLKKLAAESGISIAAIQKIEVGEANPSLLTVLAITEVLGEPVDRLIEASRELDRAVNVVRGTLPTHAPAAVALATDLASPQMEAHLIPVGSKERFDLRDHGVSGAAFAYVLDGTVAIDQGPDSVPRVLRAGDAVHLNADVALGLTGQLARRSHVLCLADRRDPNDMAEPK</sequence>
<keyword evidence="1" id="KW-0238">DNA-binding</keyword>
<dbReference type="Pfam" id="PF01381">
    <property type="entry name" value="HTH_3"/>
    <property type="match status" value="1"/>
</dbReference>
<gene>
    <name evidence="3" type="ORF">FHP25_37010</name>
</gene>
<dbReference type="CDD" id="cd00093">
    <property type="entry name" value="HTH_XRE"/>
    <property type="match status" value="1"/>
</dbReference>
<dbReference type="PANTHER" id="PTHR46797">
    <property type="entry name" value="HTH-TYPE TRANSCRIPTIONAL REGULATOR"/>
    <property type="match status" value="1"/>
</dbReference>
<dbReference type="GO" id="GO:0005829">
    <property type="term" value="C:cytosol"/>
    <property type="evidence" value="ECO:0007669"/>
    <property type="project" value="TreeGrafter"/>
</dbReference>
<proteinExistence type="predicted"/>
<evidence type="ECO:0000256" key="1">
    <source>
        <dbReference type="ARBA" id="ARBA00023125"/>
    </source>
</evidence>
<dbReference type="GO" id="GO:0003700">
    <property type="term" value="F:DNA-binding transcription factor activity"/>
    <property type="evidence" value="ECO:0007669"/>
    <property type="project" value="TreeGrafter"/>
</dbReference>
<dbReference type="InterPro" id="IPR011051">
    <property type="entry name" value="RmlC_Cupin_sf"/>
</dbReference>
<dbReference type="InterPro" id="IPR050807">
    <property type="entry name" value="TransReg_Diox_bact_type"/>
</dbReference>
<evidence type="ECO:0000259" key="2">
    <source>
        <dbReference type="PROSITE" id="PS50943"/>
    </source>
</evidence>
<reference evidence="3 4" key="1">
    <citation type="submission" date="2019-06" db="EMBL/GenBank/DDBJ databases">
        <title>New taxonomy in bacterial strain CC-CFT640, isolated from vineyard.</title>
        <authorList>
            <person name="Lin S.-Y."/>
            <person name="Tsai C.-F."/>
            <person name="Young C.-C."/>
        </authorList>
    </citation>
    <scope>NUCLEOTIDE SEQUENCE [LARGE SCALE GENOMIC DNA]</scope>
    <source>
        <strain evidence="3 4">CC-CFT640</strain>
    </source>
</reference>
<dbReference type="OrthoDB" id="189170at2"/>
<feature type="domain" description="HTH cro/C1-type" evidence="2">
    <location>
        <begin position="29"/>
        <end position="83"/>
    </location>
</feature>
<dbReference type="PROSITE" id="PS50943">
    <property type="entry name" value="HTH_CROC1"/>
    <property type="match status" value="1"/>
</dbReference>
<dbReference type="Proteomes" id="UP000321638">
    <property type="component" value="Unassembled WGS sequence"/>
</dbReference>
<dbReference type="Gene3D" id="1.10.260.40">
    <property type="entry name" value="lambda repressor-like DNA-binding domains"/>
    <property type="match status" value="1"/>
</dbReference>
<dbReference type="AlphaFoldDB" id="A0A5C8P8M4"/>
<dbReference type="RefSeq" id="WP_147852045.1">
    <property type="nucleotide sequence ID" value="NZ_DATAJT010000180.1"/>
</dbReference>
<dbReference type="SMART" id="SM00530">
    <property type="entry name" value="HTH_XRE"/>
    <property type="match status" value="1"/>
</dbReference>
<dbReference type="InterPro" id="IPR010982">
    <property type="entry name" value="Lambda_DNA-bd_dom_sf"/>
</dbReference>
<dbReference type="Gene3D" id="2.60.120.10">
    <property type="entry name" value="Jelly Rolls"/>
    <property type="match status" value="1"/>
</dbReference>
<name>A0A5C8P8M4_9HYPH</name>
<accession>A0A5C8P8M4</accession>
<dbReference type="SUPFAM" id="SSF47413">
    <property type="entry name" value="lambda repressor-like DNA-binding domains"/>
    <property type="match status" value="1"/>
</dbReference>
<protein>
    <submittedName>
        <fullName evidence="3">Helix-turn-helix transcriptional regulator</fullName>
    </submittedName>
</protein>
<evidence type="ECO:0000313" key="4">
    <source>
        <dbReference type="Proteomes" id="UP000321638"/>
    </source>
</evidence>
<comment type="caution">
    <text evidence="3">The sequence shown here is derived from an EMBL/GenBank/DDBJ whole genome shotgun (WGS) entry which is preliminary data.</text>
</comment>
<dbReference type="PANTHER" id="PTHR46797:SF1">
    <property type="entry name" value="METHYLPHOSPHONATE SYNTHASE"/>
    <property type="match status" value="1"/>
</dbReference>
<keyword evidence="4" id="KW-1185">Reference proteome</keyword>
<organism evidence="3 4">
    <name type="scientific">Vineibacter terrae</name>
    <dbReference type="NCBI Taxonomy" id="2586908"/>
    <lineage>
        <taxon>Bacteria</taxon>
        <taxon>Pseudomonadati</taxon>
        <taxon>Pseudomonadota</taxon>
        <taxon>Alphaproteobacteria</taxon>
        <taxon>Hyphomicrobiales</taxon>
        <taxon>Vineibacter</taxon>
    </lineage>
</organism>
<dbReference type="SUPFAM" id="SSF51182">
    <property type="entry name" value="RmlC-like cupins"/>
    <property type="match status" value="1"/>
</dbReference>
<dbReference type="EMBL" id="VDUZ01000069">
    <property type="protein sequence ID" value="TXL69914.1"/>
    <property type="molecule type" value="Genomic_DNA"/>
</dbReference>
<dbReference type="GO" id="GO:0003677">
    <property type="term" value="F:DNA binding"/>
    <property type="evidence" value="ECO:0007669"/>
    <property type="project" value="UniProtKB-KW"/>
</dbReference>
<dbReference type="InterPro" id="IPR001387">
    <property type="entry name" value="Cro/C1-type_HTH"/>
</dbReference>